<dbReference type="Pfam" id="PF04149">
    <property type="entry name" value="DUF397"/>
    <property type="match status" value="1"/>
</dbReference>
<proteinExistence type="predicted"/>
<feature type="domain" description="DUF397" evidence="2">
    <location>
        <begin position="8"/>
        <end position="62"/>
    </location>
</feature>
<comment type="caution">
    <text evidence="3">The sequence shown here is derived from an EMBL/GenBank/DDBJ whole genome shotgun (WGS) entry which is preliminary data.</text>
</comment>
<gene>
    <name evidence="3" type="ORF">FB566_3085</name>
</gene>
<dbReference type="OrthoDB" id="4316979at2"/>
<name>A0A543AY78_9ACTN</name>
<sequence>MSRRPIIWRRSSRSDSAGGNCLEATALPSATVAIRDSKDALGDFPRLSIPADDWAGLITTIKAWNTQS</sequence>
<evidence type="ECO:0000259" key="2">
    <source>
        <dbReference type="Pfam" id="PF04149"/>
    </source>
</evidence>
<dbReference type="InParanoid" id="A0A543AY78"/>
<organism evidence="3 4">
    <name type="scientific">Stackebrandtia endophytica</name>
    <dbReference type="NCBI Taxonomy" id="1496996"/>
    <lineage>
        <taxon>Bacteria</taxon>
        <taxon>Bacillati</taxon>
        <taxon>Actinomycetota</taxon>
        <taxon>Actinomycetes</taxon>
        <taxon>Glycomycetales</taxon>
        <taxon>Glycomycetaceae</taxon>
        <taxon>Stackebrandtia</taxon>
    </lineage>
</organism>
<feature type="compositionally biased region" description="Basic residues" evidence="1">
    <location>
        <begin position="1"/>
        <end position="11"/>
    </location>
</feature>
<accession>A0A543AY78</accession>
<protein>
    <submittedName>
        <fullName evidence="3">Uncharacterized protein DUF397</fullName>
    </submittedName>
</protein>
<dbReference type="RefSeq" id="WP_142040552.1">
    <property type="nucleotide sequence ID" value="NZ_JBHTGS010000001.1"/>
</dbReference>
<dbReference type="AlphaFoldDB" id="A0A543AY78"/>
<feature type="region of interest" description="Disordered" evidence="1">
    <location>
        <begin position="1"/>
        <end position="20"/>
    </location>
</feature>
<dbReference type="EMBL" id="VFOW01000001">
    <property type="protein sequence ID" value="TQL77526.1"/>
    <property type="molecule type" value="Genomic_DNA"/>
</dbReference>
<dbReference type="Proteomes" id="UP000317043">
    <property type="component" value="Unassembled WGS sequence"/>
</dbReference>
<evidence type="ECO:0000313" key="3">
    <source>
        <dbReference type="EMBL" id="TQL77526.1"/>
    </source>
</evidence>
<reference evidence="3 4" key="1">
    <citation type="submission" date="2019-06" db="EMBL/GenBank/DDBJ databases">
        <title>Sequencing the genomes of 1000 actinobacteria strains.</title>
        <authorList>
            <person name="Klenk H.-P."/>
        </authorList>
    </citation>
    <scope>NUCLEOTIDE SEQUENCE [LARGE SCALE GENOMIC DNA]</scope>
    <source>
        <strain evidence="3 4">DSM 45928</strain>
    </source>
</reference>
<evidence type="ECO:0000313" key="4">
    <source>
        <dbReference type="Proteomes" id="UP000317043"/>
    </source>
</evidence>
<keyword evidence="4" id="KW-1185">Reference proteome</keyword>
<dbReference type="InterPro" id="IPR007278">
    <property type="entry name" value="DUF397"/>
</dbReference>
<evidence type="ECO:0000256" key="1">
    <source>
        <dbReference type="SAM" id="MobiDB-lite"/>
    </source>
</evidence>